<dbReference type="Pfam" id="PF21190">
    <property type="entry name" value="Bbp16"/>
    <property type="match status" value="1"/>
</dbReference>
<dbReference type="Proteomes" id="UP000886667">
    <property type="component" value="Unassembled WGS sequence"/>
</dbReference>
<sequence>MIFSAQQLFSDNQAIVATARSTNVIDLGAPGTPPRGAAPLNQDVGKGTPIPINVQITEDFDNLTSLDVAIEVGATEALGTVVATQNILLADLVAGKTINLQCLPNGVDQRYLGLRYTVNGTVPSQGQIHAGITMGNQTNK</sequence>
<accession>A0A9E4T1Q2</accession>
<dbReference type="Gene3D" id="2.60.120.1110">
    <property type="match status" value="1"/>
</dbReference>
<dbReference type="AlphaFoldDB" id="A0A9E4T1Q2"/>
<dbReference type="EMBL" id="JAEPCM010000606">
    <property type="protein sequence ID" value="MCG7948031.1"/>
    <property type="molecule type" value="Genomic_DNA"/>
</dbReference>
<dbReference type="InterPro" id="IPR048922">
    <property type="entry name" value="Bbp16"/>
</dbReference>
<evidence type="ECO:0000313" key="2">
    <source>
        <dbReference type="Proteomes" id="UP000886667"/>
    </source>
</evidence>
<protein>
    <submittedName>
        <fullName evidence="1">Uncharacterized protein</fullName>
    </submittedName>
</protein>
<proteinExistence type="predicted"/>
<evidence type="ECO:0000313" key="1">
    <source>
        <dbReference type="EMBL" id="MCG7948031.1"/>
    </source>
</evidence>
<name>A0A9E4T1Q2_9GAMM</name>
<organism evidence="1 2">
    <name type="scientific">Candidatus Thiodiazotropha taylori</name>
    <dbReference type="NCBI Taxonomy" id="2792791"/>
    <lineage>
        <taxon>Bacteria</taxon>
        <taxon>Pseudomonadati</taxon>
        <taxon>Pseudomonadota</taxon>
        <taxon>Gammaproteobacteria</taxon>
        <taxon>Chromatiales</taxon>
        <taxon>Sedimenticolaceae</taxon>
        <taxon>Candidatus Thiodiazotropha</taxon>
    </lineage>
</organism>
<comment type="caution">
    <text evidence="1">The sequence shown here is derived from an EMBL/GenBank/DDBJ whole genome shotgun (WGS) entry which is preliminary data.</text>
</comment>
<reference evidence="1" key="1">
    <citation type="journal article" date="2021" name="Proc. Natl. Acad. Sci. U.S.A.">
        <title>Global biogeography of chemosynthetic symbionts reveals both localized and globally distributed symbiont groups. .</title>
        <authorList>
            <person name="Osvatic J.T."/>
            <person name="Wilkins L.G.E."/>
            <person name="Leibrecht L."/>
            <person name="Leray M."/>
            <person name="Zauner S."/>
            <person name="Polzin J."/>
            <person name="Camacho Y."/>
            <person name="Gros O."/>
            <person name="van Gils J.A."/>
            <person name="Eisen J.A."/>
            <person name="Petersen J.M."/>
            <person name="Yuen B."/>
        </authorList>
    </citation>
    <scope>NUCLEOTIDE SEQUENCE</scope>
    <source>
        <strain evidence="1">MAGclacostrist064TRANS</strain>
    </source>
</reference>
<gene>
    <name evidence="1" type="ORF">JAZ07_16935</name>
</gene>